<dbReference type="SMART" id="SM00052">
    <property type="entry name" value="EAL"/>
    <property type="match status" value="1"/>
</dbReference>
<dbReference type="InterPro" id="IPR001633">
    <property type="entry name" value="EAL_dom"/>
</dbReference>
<dbReference type="PROSITE" id="PS50883">
    <property type="entry name" value="EAL"/>
    <property type="match status" value="1"/>
</dbReference>
<dbReference type="EMBL" id="CP016896">
    <property type="protein sequence ID" value="APV35186.1"/>
    <property type="molecule type" value="Genomic_DNA"/>
</dbReference>
<protein>
    <recommendedName>
        <fullName evidence="1">EAL domain-containing protein</fullName>
    </recommendedName>
</protein>
<evidence type="ECO:0000313" key="2">
    <source>
        <dbReference type="EMBL" id="APV35186.1"/>
    </source>
</evidence>
<name>A0A1P8EG57_9GAMM</name>
<organism evidence="2 3">
    <name type="scientific">Acinetobacter soli</name>
    <dbReference type="NCBI Taxonomy" id="487316"/>
    <lineage>
        <taxon>Bacteria</taxon>
        <taxon>Pseudomonadati</taxon>
        <taxon>Pseudomonadota</taxon>
        <taxon>Gammaproteobacteria</taxon>
        <taxon>Moraxellales</taxon>
        <taxon>Moraxellaceae</taxon>
        <taxon>Acinetobacter</taxon>
    </lineage>
</organism>
<dbReference type="Gene3D" id="3.20.20.450">
    <property type="entry name" value="EAL domain"/>
    <property type="match status" value="1"/>
</dbReference>
<sequence length="710" mass="81734">MRNALLNKNSKHSDLRILFIDDNQLRYNQFIDLLAAKDYSAQAILLDDLISFEKYLKQRWDLVIFANAYDLDLAQTIAIVQQQAEPSLPILFLTTGTLTAIEQTHLIQQGLYDLIDLSQPEQFYVVLSRALNYSALLQNEHRLNNELNAAHLRTQSLVRQSRKAVALIEEGIHIQANAEYLALFKIAHQDDVIGLPLLDILQPENVAAFKQFFKRISVQHPERNRIVLQSQHPELINNDPLRLNFLPHGDDTVQLSIDCEQFDTPLFDFEFEALEPQKIDDVDLPDLVQNSPFDTVEWLNQQLKRAPAKLNSIVIFAPLYHFEAIYSHEWRAIPAYFNEIETVIERFLEAVAFQKLDHGAYLAIFQAVSIEALRTELMQLETKISKTFTYVSQSLNLETSLKTGYCLIPSQVEHTESLENYINKALHQALPHKETTQASPKSTPHVQLQRHVVTAPAELNTSFAQQIKNQLEQNTLELRYQQLYDKQDQTLYIYEVSYGHLNNNQWESLLDHADLQDAPELMLQLDRYVLEQSVKQLKQFIQQYPSAKLIINLSEFFLALPQLSALMQQLLSILGSKEQHPIVIQLPFSALNKITSQAQQQLSILHQCGVFISIRNYMPDPQLSSILQKSNVRYLRLNAKFNQDLSVEQSALDLQAKIEHAQLPAVIELIMPELNDVNVFANAWNISARYLQGNYFQVKLDRLVDVQDQH</sequence>
<dbReference type="STRING" id="487316.BEN76_03785"/>
<evidence type="ECO:0000259" key="1">
    <source>
        <dbReference type="PROSITE" id="PS50883"/>
    </source>
</evidence>
<dbReference type="InterPro" id="IPR011006">
    <property type="entry name" value="CheY-like_superfamily"/>
</dbReference>
<dbReference type="RefSeq" id="WP_076032295.1">
    <property type="nucleotide sequence ID" value="NZ_CP016896.1"/>
</dbReference>
<dbReference type="eggNOG" id="COG2200">
    <property type="taxonomic scope" value="Bacteria"/>
</dbReference>
<dbReference type="InterPro" id="IPR035919">
    <property type="entry name" value="EAL_sf"/>
</dbReference>
<dbReference type="Pfam" id="PF00563">
    <property type="entry name" value="EAL"/>
    <property type="match status" value="1"/>
</dbReference>
<feature type="domain" description="EAL" evidence="1">
    <location>
        <begin position="460"/>
        <end position="710"/>
    </location>
</feature>
<reference evidence="2 3" key="1">
    <citation type="submission" date="2016-08" db="EMBL/GenBank/DDBJ databases">
        <title>Complete genome sequence of Acinetobacter baylyi strain GFJ2.</title>
        <authorList>
            <person name="Tabata M."/>
            <person name="Kuboki S."/>
            <person name="Gibu N."/>
            <person name="Kinouchi Y."/>
            <person name="Vangnai A."/>
            <person name="Kasai D."/>
            <person name="Fukuda M."/>
        </authorList>
    </citation>
    <scope>NUCLEOTIDE SEQUENCE [LARGE SCALE GENOMIC DNA]</scope>
    <source>
        <strain evidence="2 3">GFJ2</strain>
    </source>
</reference>
<evidence type="ECO:0000313" key="3">
    <source>
        <dbReference type="Proteomes" id="UP000185674"/>
    </source>
</evidence>
<dbReference type="SUPFAM" id="SSF52172">
    <property type="entry name" value="CheY-like"/>
    <property type="match status" value="1"/>
</dbReference>
<gene>
    <name evidence="2" type="ORF">BEN76_03785</name>
</gene>
<dbReference type="SUPFAM" id="SSF141868">
    <property type="entry name" value="EAL domain-like"/>
    <property type="match status" value="1"/>
</dbReference>
<accession>A0A1P8EG57</accession>
<proteinExistence type="predicted"/>
<dbReference type="AlphaFoldDB" id="A0A1P8EG57"/>
<dbReference type="KEGG" id="asol:BEN76_03785"/>
<dbReference type="Proteomes" id="UP000185674">
    <property type="component" value="Chromosome"/>
</dbReference>